<keyword evidence="7" id="KW-1185">Reference proteome</keyword>
<gene>
    <name evidence="6" type="ORF">PSFLO_01268</name>
</gene>
<evidence type="ECO:0000256" key="1">
    <source>
        <dbReference type="ARBA" id="ARBA00013015"/>
    </source>
</evidence>
<dbReference type="EC" id="3.1.3.67" evidence="1"/>
<evidence type="ECO:0000313" key="7">
    <source>
        <dbReference type="Proteomes" id="UP000323386"/>
    </source>
</evidence>
<evidence type="ECO:0000259" key="5">
    <source>
        <dbReference type="PROSITE" id="PS51181"/>
    </source>
</evidence>
<dbReference type="GO" id="GO:0005829">
    <property type="term" value="C:cytosol"/>
    <property type="evidence" value="ECO:0007669"/>
    <property type="project" value="TreeGrafter"/>
</dbReference>
<dbReference type="GO" id="GO:0005886">
    <property type="term" value="C:plasma membrane"/>
    <property type="evidence" value="ECO:0007669"/>
    <property type="project" value="TreeGrafter"/>
</dbReference>
<dbReference type="SUPFAM" id="SSF52799">
    <property type="entry name" value="(Phosphotyrosine protein) phosphatases II"/>
    <property type="match status" value="1"/>
</dbReference>
<dbReference type="AlphaFoldDB" id="A0A5C3EWG9"/>
<feature type="region of interest" description="Disordered" evidence="3">
    <location>
        <begin position="599"/>
        <end position="696"/>
    </location>
</feature>
<dbReference type="GO" id="GO:0048870">
    <property type="term" value="P:cell motility"/>
    <property type="evidence" value="ECO:0007669"/>
    <property type="project" value="TreeGrafter"/>
</dbReference>
<evidence type="ECO:0000313" key="6">
    <source>
        <dbReference type="EMBL" id="SPO35797.1"/>
    </source>
</evidence>
<dbReference type="Gene3D" id="3.90.190.10">
    <property type="entry name" value="Protein tyrosine phosphatase superfamily"/>
    <property type="match status" value="1"/>
</dbReference>
<name>A0A5C3EWG9_9BASI</name>
<dbReference type="GO" id="GO:0043491">
    <property type="term" value="P:phosphatidylinositol 3-kinase/protein kinase B signal transduction"/>
    <property type="evidence" value="ECO:0007669"/>
    <property type="project" value="TreeGrafter"/>
</dbReference>
<dbReference type="PROSITE" id="PS51181">
    <property type="entry name" value="PPASE_TENSIN"/>
    <property type="match status" value="1"/>
</dbReference>
<accession>A0A5C3EWG9</accession>
<feature type="region of interest" description="Disordered" evidence="3">
    <location>
        <begin position="157"/>
        <end position="224"/>
    </location>
</feature>
<dbReference type="GO" id="GO:0051896">
    <property type="term" value="P:regulation of phosphatidylinositol 3-kinase/protein kinase B signal transduction"/>
    <property type="evidence" value="ECO:0007669"/>
    <property type="project" value="TreeGrafter"/>
</dbReference>
<feature type="domain" description="Phosphatase tensin-type" evidence="5">
    <location>
        <begin position="16"/>
        <end position="397"/>
    </location>
</feature>
<dbReference type="InterPro" id="IPR016130">
    <property type="entry name" value="Tyr_Pase_AS"/>
</dbReference>
<dbReference type="InterPro" id="IPR029021">
    <property type="entry name" value="Prot-tyrosine_phosphatase-like"/>
</dbReference>
<dbReference type="PROSITE" id="PS00383">
    <property type="entry name" value="TYR_PHOSPHATASE_1"/>
    <property type="match status" value="1"/>
</dbReference>
<feature type="compositionally biased region" description="Low complexity" evidence="3">
    <location>
        <begin position="199"/>
        <end position="208"/>
    </location>
</feature>
<feature type="compositionally biased region" description="Gly residues" evidence="3">
    <location>
        <begin position="644"/>
        <end position="653"/>
    </location>
</feature>
<dbReference type="InterPro" id="IPR000387">
    <property type="entry name" value="Tyr_Pase_dom"/>
</dbReference>
<feature type="compositionally biased region" description="Polar residues" evidence="3">
    <location>
        <begin position="608"/>
        <end position="621"/>
    </location>
</feature>
<keyword evidence="2" id="KW-0378">Hydrolase</keyword>
<dbReference type="Proteomes" id="UP000323386">
    <property type="component" value="Unassembled WGS sequence"/>
</dbReference>
<protein>
    <recommendedName>
        <fullName evidence="1">phosphatidylinositol-3,4,5-trisphosphate 3-phosphatase</fullName>
        <ecNumber evidence="1">3.1.3.67</ecNumber>
    </recommendedName>
</protein>
<evidence type="ECO:0000256" key="2">
    <source>
        <dbReference type="ARBA" id="ARBA00022801"/>
    </source>
</evidence>
<feature type="compositionally biased region" description="Low complexity" evidence="3">
    <location>
        <begin position="628"/>
        <end position="637"/>
    </location>
</feature>
<dbReference type="SMART" id="SM01301">
    <property type="entry name" value="PTPlike_phytase"/>
    <property type="match status" value="1"/>
</dbReference>
<evidence type="ECO:0000259" key="4">
    <source>
        <dbReference type="PROSITE" id="PS50056"/>
    </source>
</evidence>
<proteinExistence type="predicted"/>
<dbReference type="GO" id="GO:0046856">
    <property type="term" value="P:phosphatidylinositol dephosphorylation"/>
    <property type="evidence" value="ECO:0007669"/>
    <property type="project" value="TreeGrafter"/>
</dbReference>
<feature type="compositionally biased region" description="Acidic residues" evidence="3">
    <location>
        <begin position="850"/>
        <end position="862"/>
    </location>
</feature>
<feature type="compositionally biased region" description="Polar residues" evidence="3">
    <location>
        <begin position="289"/>
        <end position="308"/>
    </location>
</feature>
<dbReference type="EMBL" id="OOIP01000003">
    <property type="protein sequence ID" value="SPO35797.1"/>
    <property type="molecule type" value="Genomic_DNA"/>
</dbReference>
<evidence type="ECO:0000256" key="3">
    <source>
        <dbReference type="SAM" id="MobiDB-lite"/>
    </source>
</evidence>
<feature type="region of interest" description="Disordered" evidence="3">
    <location>
        <begin position="709"/>
        <end position="758"/>
    </location>
</feature>
<feature type="region of interest" description="Disordered" evidence="3">
    <location>
        <begin position="850"/>
        <end position="890"/>
    </location>
</feature>
<reference evidence="6 7" key="1">
    <citation type="submission" date="2018-03" db="EMBL/GenBank/DDBJ databases">
        <authorList>
            <person name="Guldener U."/>
        </authorList>
    </citation>
    <scope>NUCLEOTIDE SEQUENCE [LARGE SCALE GENOMIC DNA]</scope>
    <source>
        <strain evidence="6 7">DAOM196992</strain>
    </source>
</reference>
<dbReference type="InterPro" id="IPR057023">
    <property type="entry name" value="PTP-SAK"/>
</dbReference>
<dbReference type="InterPro" id="IPR051281">
    <property type="entry name" value="Dual-spec_lipid-protein_phosph"/>
</dbReference>
<dbReference type="OrthoDB" id="5632at2759"/>
<dbReference type="PANTHER" id="PTHR12305:SF81">
    <property type="entry name" value="PHOSPHATIDYLINOSITOL 3,4,5-TRISPHOSPHATE 3-PHOSPHATASE AND DUAL-SPECIFICITY PROTEIN PHOSPHATASE PTEN"/>
    <property type="match status" value="1"/>
</dbReference>
<feature type="compositionally biased region" description="Low complexity" evidence="3">
    <location>
        <begin position="720"/>
        <end position="739"/>
    </location>
</feature>
<feature type="compositionally biased region" description="Basic and acidic residues" evidence="3">
    <location>
        <begin position="870"/>
        <end position="890"/>
    </location>
</feature>
<dbReference type="PROSITE" id="PS50056">
    <property type="entry name" value="TYR_PHOSPHATASE_2"/>
    <property type="match status" value="1"/>
</dbReference>
<feature type="region of interest" description="Disordered" evidence="3">
    <location>
        <begin position="244"/>
        <end position="310"/>
    </location>
</feature>
<sequence>MTSVARRIVSGQKARFKDPILSLDLDLVYVTDNIIIMGFPASGVASLYRNSRSSVRKFLDHRHEDLYRIYNFCPRAENGYDADYFYDRVSRYPFPDHHVPPLSMIPLFVADMTEWLESDPDNVGVIHCKAGKGRSGTMTCCYLLSLPYLPSPPQNLRNYSELRRPPASPPAEAEDEANGRYWEKQRHHQRVPTDGSDYSSPALRSPPSARRDSAAYDDEERVQGDHTHVEELAAKLQAVFALHTSRRMKPPASSSSSSSSAAANPSQASTQTLGRRSVSFVRSSASFANPSQADLSTAPRSNGTNKSKCTLGATPAGRSCDALHLSALDVPASGFGSTASLAPPHAGTMPKLGRSQSSFALNQNTEDHGEARQPKMGVSIPSQRRWVGYWARMLAGLDARISIAHPYSTPPRRKVRITRISIDRGLGSDVKTAAGLVNRVVPHSDSLSIQLGRYPDAMVDRLERWERGARRRYRAFGPHDPSLHACDLDPEMQQQKEYLKSLRSNSQNLRCWNGGRYQRPKDGSEAIGQWGVNVHAEADTARNFEWNDASGESEEGLVYFSLVPERERNLIGSASASVDDLDQGTAQDALWRYEFLPQGQDSKGRKQSAASCDSGYMSSQSPDREAGDAAPLTAAAATINTRHSGGGGGGGVGHSSRGLSASDGERDGSPTSYLDAKRSTLSPSGPTAPAGRDAPSLLRRASSSLMRTISKSTARSEGVAARAAPGAADAEPARARQGATTPPSSNGYVPPDAHTGHHVGQVLDADREVLVKILVGRTGNKHAKLPDFAAVGWVWLIPSFEDPVSSRKGGKPKVGSRTVVRFGKDEIDFRKDPVGVVGVEIEWEWIEVGEDDDVDEDEEGETVEVVQTEGETRQPETLRSLFDREQRQRQ</sequence>
<feature type="compositionally biased region" description="Low complexity" evidence="3">
    <location>
        <begin position="250"/>
        <end position="288"/>
    </location>
</feature>
<dbReference type="GO" id="GO:0004725">
    <property type="term" value="F:protein tyrosine phosphatase activity"/>
    <property type="evidence" value="ECO:0007669"/>
    <property type="project" value="TreeGrafter"/>
</dbReference>
<dbReference type="GO" id="GO:0005634">
    <property type="term" value="C:nucleus"/>
    <property type="evidence" value="ECO:0007669"/>
    <property type="project" value="TreeGrafter"/>
</dbReference>
<feature type="domain" description="Tyrosine specific protein phosphatases" evidence="4">
    <location>
        <begin position="125"/>
        <end position="145"/>
    </location>
</feature>
<organism evidence="6 7">
    <name type="scientific">Pseudozyma flocculosa</name>
    <dbReference type="NCBI Taxonomy" id="84751"/>
    <lineage>
        <taxon>Eukaryota</taxon>
        <taxon>Fungi</taxon>
        <taxon>Dikarya</taxon>
        <taxon>Basidiomycota</taxon>
        <taxon>Ustilaginomycotina</taxon>
        <taxon>Ustilaginomycetes</taxon>
        <taxon>Ustilaginales</taxon>
        <taxon>Ustilaginaceae</taxon>
        <taxon>Pseudozyma</taxon>
    </lineage>
</organism>
<dbReference type="PANTHER" id="PTHR12305">
    <property type="entry name" value="PHOSPHATASE WITH HOMOLOGY TO TENSIN"/>
    <property type="match status" value="1"/>
</dbReference>
<dbReference type="GO" id="GO:0016314">
    <property type="term" value="F:phosphatidylinositol-3,4,5-trisphosphate 3-phosphatase activity"/>
    <property type="evidence" value="ECO:0007669"/>
    <property type="project" value="UniProtKB-EC"/>
</dbReference>
<dbReference type="InterPro" id="IPR029023">
    <property type="entry name" value="Tensin_phosphatase"/>
</dbReference>
<dbReference type="Pfam" id="PF22784">
    <property type="entry name" value="PTP-SAK"/>
    <property type="match status" value="1"/>
</dbReference>
<dbReference type="GO" id="GO:0042995">
    <property type="term" value="C:cell projection"/>
    <property type="evidence" value="ECO:0007669"/>
    <property type="project" value="TreeGrafter"/>
</dbReference>